<evidence type="ECO:0000256" key="6">
    <source>
        <dbReference type="ARBA" id="ARBA00023136"/>
    </source>
</evidence>
<keyword evidence="5 7" id="KW-1133">Transmembrane helix</keyword>
<keyword evidence="2 7" id="KW-0813">Transport</keyword>
<keyword evidence="4 7" id="KW-0812">Transmembrane</keyword>
<dbReference type="InterPro" id="IPR055348">
    <property type="entry name" value="DctQ"/>
</dbReference>
<dbReference type="EMBL" id="QKRX01000002">
    <property type="protein sequence ID" value="RAU19239.1"/>
    <property type="molecule type" value="Genomic_DNA"/>
</dbReference>
<comment type="subunit">
    <text evidence="7">The complex comprises the extracytoplasmic solute receptor protein and the two transmembrane proteins.</text>
</comment>
<keyword evidence="3" id="KW-1003">Cell membrane</keyword>
<comment type="subcellular location">
    <subcellularLocation>
        <location evidence="7">Cell inner membrane</location>
        <topology evidence="7">Multi-pass membrane protein</topology>
    </subcellularLocation>
    <subcellularLocation>
        <location evidence="1">Cell membrane</location>
        <topology evidence="1">Multi-pass membrane protein</topology>
    </subcellularLocation>
</comment>
<comment type="similarity">
    <text evidence="7">Belongs to the TRAP transporter small permease family.</text>
</comment>
<keyword evidence="7" id="KW-0997">Cell inner membrane</keyword>
<dbReference type="GO" id="GO:0022857">
    <property type="term" value="F:transmembrane transporter activity"/>
    <property type="evidence" value="ECO:0007669"/>
    <property type="project" value="UniProtKB-UniRule"/>
</dbReference>
<dbReference type="Pfam" id="PF04290">
    <property type="entry name" value="DctQ"/>
    <property type="match status" value="1"/>
</dbReference>
<feature type="transmembrane region" description="Helical" evidence="7">
    <location>
        <begin position="12"/>
        <end position="30"/>
    </location>
</feature>
<evidence type="ECO:0000256" key="4">
    <source>
        <dbReference type="ARBA" id="ARBA00022692"/>
    </source>
</evidence>
<dbReference type="AlphaFoldDB" id="A0A364NQ59"/>
<accession>A0A364NQ59</accession>
<feature type="transmembrane region" description="Helical" evidence="7">
    <location>
        <begin position="50"/>
        <end position="67"/>
    </location>
</feature>
<evidence type="ECO:0000256" key="5">
    <source>
        <dbReference type="ARBA" id="ARBA00022989"/>
    </source>
</evidence>
<dbReference type="OrthoDB" id="4250245at2"/>
<comment type="caution">
    <text evidence="9">The sequence shown here is derived from an EMBL/GenBank/DDBJ whole genome shotgun (WGS) entry which is preliminary data.</text>
</comment>
<dbReference type="Proteomes" id="UP000250744">
    <property type="component" value="Unassembled WGS sequence"/>
</dbReference>
<evidence type="ECO:0000256" key="3">
    <source>
        <dbReference type="ARBA" id="ARBA00022475"/>
    </source>
</evidence>
<protein>
    <recommendedName>
        <fullName evidence="7">TRAP transporter small permease protein</fullName>
    </recommendedName>
</protein>
<sequence length="163" mass="18272">MSLLAKLVEKLTFSLMVIGIIAVVAMMLHITLDVVLRTTFNISVPATERIVTRYYMVALALLPLGWVEWSKNMIAVEAFTQLYGKLGFLILSVLTSLLSTAIYYLLGVATWVQAVEQYNLGSYIMSLNLVIPIWPAYFFVPAALFVAMIVCVARIPLMLTNRY</sequence>
<dbReference type="GO" id="GO:0005886">
    <property type="term" value="C:plasma membrane"/>
    <property type="evidence" value="ECO:0007669"/>
    <property type="project" value="UniProtKB-SubCell"/>
</dbReference>
<feature type="domain" description="Tripartite ATP-independent periplasmic transporters DctQ component" evidence="8">
    <location>
        <begin position="26"/>
        <end position="155"/>
    </location>
</feature>
<name>A0A364NQ59_9GAMM</name>
<evidence type="ECO:0000259" key="8">
    <source>
        <dbReference type="Pfam" id="PF04290"/>
    </source>
</evidence>
<feature type="transmembrane region" description="Helical" evidence="7">
    <location>
        <begin position="88"/>
        <end position="114"/>
    </location>
</feature>
<reference evidence="9 10" key="1">
    <citation type="submission" date="2018-06" db="EMBL/GenBank/DDBJ databases">
        <title>Nitrincola tibetense sp. nov., isolated from Lake XuguoCo on Tibetan Plateau.</title>
        <authorList>
            <person name="Xing P."/>
        </authorList>
    </citation>
    <scope>NUCLEOTIDE SEQUENCE [LARGE SCALE GENOMIC DNA]</scope>
    <source>
        <strain evidence="10">xg18</strain>
    </source>
</reference>
<feature type="transmembrane region" description="Helical" evidence="7">
    <location>
        <begin position="134"/>
        <end position="157"/>
    </location>
</feature>
<evidence type="ECO:0000313" key="9">
    <source>
        <dbReference type="EMBL" id="RAU19239.1"/>
    </source>
</evidence>
<organism evidence="9 10">
    <name type="scientific">Nitrincola tibetensis</name>
    <dbReference type="NCBI Taxonomy" id="2219697"/>
    <lineage>
        <taxon>Bacteria</taxon>
        <taxon>Pseudomonadati</taxon>
        <taxon>Pseudomonadota</taxon>
        <taxon>Gammaproteobacteria</taxon>
        <taxon>Oceanospirillales</taxon>
        <taxon>Oceanospirillaceae</taxon>
        <taxon>Nitrincola</taxon>
    </lineage>
</organism>
<evidence type="ECO:0000256" key="7">
    <source>
        <dbReference type="RuleBase" id="RU369079"/>
    </source>
</evidence>
<evidence type="ECO:0000313" key="10">
    <source>
        <dbReference type="Proteomes" id="UP000250744"/>
    </source>
</evidence>
<keyword evidence="10" id="KW-1185">Reference proteome</keyword>
<gene>
    <name evidence="9" type="ORF">DN062_02945</name>
</gene>
<evidence type="ECO:0000256" key="1">
    <source>
        <dbReference type="ARBA" id="ARBA00004651"/>
    </source>
</evidence>
<comment type="function">
    <text evidence="7">Part of the tripartite ATP-independent periplasmic (TRAP) transport system.</text>
</comment>
<proteinExistence type="inferred from homology"/>
<keyword evidence="6 7" id="KW-0472">Membrane</keyword>
<dbReference type="RefSeq" id="WP_112157397.1">
    <property type="nucleotide sequence ID" value="NZ_QKRX01000002.1"/>
</dbReference>
<evidence type="ECO:0000256" key="2">
    <source>
        <dbReference type="ARBA" id="ARBA00022448"/>
    </source>
</evidence>